<feature type="transmembrane region" description="Helical" evidence="1">
    <location>
        <begin position="236"/>
        <end position="263"/>
    </location>
</feature>
<dbReference type="GO" id="GO:0008643">
    <property type="term" value="P:carbohydrate transport"/>
    <property type="evidence" value="ECO:0007669"/>
    <property type="project" value="InterPro"/>
</dbReference>
<proteinExistence type="predicted"/>
<feature type="transmembrane region" description="Helical" evidence="1">
    <location>
        <begin position="427"/>
        <end position="446"/>
    </location>
</feature>
<feature type="transmembrane region" description="Helical" evidence="1">
    <location>
        <begin position="87"/>
        <end position="105"/>
    </location>
</feature>
<evidence type="ECO:0000313" key="3">
    <source>
        <dbReference type="Proteomes" id="UP000823618"/>
    </source>
</evidence>
<dbReference type="GO" id="GO:0005886">
    <property type="term" value="C:plasma membrane"/>
    <property type="evidence" value="ECO:0007669"/>
    <property type="project" value="TreeGrafter"/>
</dbReference>
<dbReference type="CDD" id="cd17332">
    <property type="entry name" value="MFS_MelB_like"/>
    <property type="match status" value="1"/>
</dbReference>
<comment type="caution">
    <text evidence="2">The sequence shown here is derived from an EMBL/GenBank/DDBJ whole genome shotgun (WGS) entry which is preliminary data.</text>
</comment>
<dbReference type="Pfam" id="PF13347">
    <property type="entry name" value="MFS_2"/>
    <property type="match status" value="1"/>
</dbReference>
<dbReference type="InterPro" id="IPR036259">
    <property type="entry name" value="MFS_trans_sf"/>
</dbReference>
<reference evidence="2" key="2">
    <citation type="journal article" date="2021" name="PeerJ">
        <title>Extensive microbial diversity within the chicken gut microbiome revealed by metagenomics and culture.</title>
        <authorList>
            <person name="Gilroy R."/>
            <person name="Ravi A."/>
            <person name="Getino M."/>
            <person name="Pursley I."/>
            <person name="Horton D.L."/>
            <person name="Alikhan N.F."/>
            <person name="Baker D."/>
            <person name="Gharbi K."/>
            <person name="Hall N."/>
            <person name="Watson M."/>
            <person name="Adriaenssens E.M."/>
            <person name="Foster-Nyarko E."/>
            <person name="Jarju S."/>
            <person name="Secka A."/>
            <person name="Antonio M."/>
            <person name="Oren A."/>
            <person name="Chaudhuri R.R."/>
            <person name="La Ragione R."/>
            <person name="Hildebrand F."/>
            <person name="Pallen M.J."/>
        </authorList>
    </citation>
    <scope>NUCLEOTIDE SEQUENCE</scope>
    <source>
        <strain evidence="2">E3-2379</strain>
    </source>
</reference>
<dbReference type="EMBL" id="JADIML010000169">
    <property type="protein sequence ID" value="MBO8463518.1"/>
    <property type="molecule type" value="Genomic_DNA"/>
</dbReference>
<name>A0A9D9N7N2_9FIRM</name>
<keyword evidence="1" id="KW-0472">Membrane</keyword>
<organism evidence="2 3">
    <name type="scientific">Candidatus Scybalomonas excrementavium</name>
    <dbReference type="NCBI Taxonomy" id="2840943"/>
    <lineage>
        <taxon>Bacteria</taxon>
        <taxon>Bacillati</taxon>
        <taxon>Bacillota</taxon>
        <taxon>Clostridia</taxon>
        <taxon>Lachnospirales</taxon>
        <taxon>Lachnospiraceae</taxon>
        <taxon>Lachnospiraceae incertae sedis</taxon>
        <taxon>Candidatus Scybalomonas</taxon>
    </lineage>
</organism>
<keyword evidence="1" id="KW-1133">Transmembrane helix</keyword>
<dbReference type="PANTHER" id="PTHR11328">
    <property type="entry name" value="MAJOR FACILITATOR SUPERFAMILY DOMAIN-CONTAINING PROTEIN"/>
    <property type="match status" value="1"/>
</dbReference>
<gene>
    <name evidence="2" type="ORF">IAC13_06255</name>
</gene>
<dbReference type="Gene3D" id="1.20.1250.20">
    <property type="entry name" value="MFS general substrate transporter like domains"/>
    <property type="match status" value="2"/>
</dbReference>
<feature type="transmembrane region" description="Helical" evidence="1">
    <location>
        <begin position="311"/>
        <end position="331"/>
    </location>
</feature>
<protein>
    <submittedName>
        <fullName evidence="2">MFS transporter</fullName>
    </submittedName>
</protein>
<evidence type="ECO:0000313" key="2">
    <source>
        <dbReference type="EMBL" id="MBO8463518.1"/>
    </source>
</evidence>
<keyword evidence="1" id="KW-0812">Transmembrane</keyword>
<dbReference type="AlphaFoldDB" id="A0A9D9N7N2"/>
<accession>A0A9D9N7N2</accession>
<feature type="transmembrane region" description="Helical" evidence="1">
    <location>
        <begin position="337"/>
        <end position="359"/>
    </location>
</feature>
<feature type="transmembrane region" description="Helical" evidence="1">
    <location>
        <begin position="27"/>
        <end position="57"/>
    </location>
</feature>
<feature type="transmembrane region" description="Helical" evidence="1">
    <location>
        <begin position="117"/>
        <end position="140"/>
    </location>
</feature>
<dbReference type="Proteomes" id="UP000823618">
    <property type="component" value="Unassembled WGS sequence"/>
</dbReference>
<reference evidence="2" key="1">
    <citation type="submission" date="2020-10" db="EMBL/GenBank/DDBJ databases">
        <authorList>
            <person name="Gilroy R."/>
        </authorList>
    </citation>
    <scope>NUCLEOTIDE SEQUENCE</scope>
    <source>
        <strain evidence="2">E3-2379</strain>
    </source>
</reference>
<evidence type="ECO:0000256" key="1">
    <source>
        <dbReference type="SAM" id="Phobius"/>
    </source>
</evidence>
<dbReference type="SUPFAM" id="SSF103473">
    <property type="entry name" value="MFS general substrate transporter"/>
    <property type="match status" value="1"/>
</dbReference>
<dbReference type="InterPro" id="IPR039672">
    <property type="entry name" value="MFS_2"/>
</dbReference>
<feature type="transmembrane region" description="Helical" evidence="1">
    <location>
        <begin position="161"/>
        <end position="181"/>
    </location>
</feature>
<dbReference type="GO" id="GO:0015293">
    <property type="term" value="F:symporter activity"/>
    <property type="evidence" value="ECO:0007669"/>
    <property type="project" value="InterPro"/>
</dbReference>
<feature type="transmembrane region" description="Helical" evidence="1">
    <location>
        <begin position="193"/>
        <end position="215"/>
    </location>
</feature>
<sequence>MSTKTSTKPFGIKDKFGYMMGDIANDFMFMFASGYLMVFYTKVLGVSAALVGTLFLVSRIVDAFTDIGMGVIVDSVKPAKDGRFRSWIRRMCIPVTLASFLMYQTSLADASLTVKTVYMFVTYILWGSICYTAINIPYGSMAAAISADPKDRASLSTWRSVGAQIASTVINAAVPMLIYHANADGNQVVNKGMFPKIAGVFAICAVICYIICYKFTTERVQVAPKEKAATKSNTNIVATLFSSRALIALILAAIFLVFGTILASSLNAYLYADYFKNPGALSTYNSLMLIVTLGLSPFVVVLSMKFGKKETAVVGTLFTGLVYVLLCVLRVQNPWVYVGISFVGAFGYMYFQMAVWAFLTDVLDDSEVRTHKRDDGTIYGVYSFARKLGQALAGGLGGFALTAIGYAEKAEVQTEAVKNSLYTVTTLGQGSAYIIVALILLFIYPLSKKKINDNTRILQERRESAN</sequence>
<dbReference type="PANTHER" id="PTHR11328:SF24">
    <property type="entry name" value="MAJOR FACILITATOR SUPERFAMILY (MFS) PROFILE DOMAIN-CONTAINING PROTEIN"/>
    <property type="match status" value="1"/>
</dbReference>
<dbReference type="InterPro" id="IPR001927">
    <property type="entry name" value="Na/Gal_symport"/>
</dbReference>
<feature type="transmembrane region" description="Helical" evidence="1">
    <location>
        <begin position="388"/>
        <end position="407"/>
    </location>
</feature>
<feature type="transmembrane region" description="Helical" evidence="1">
    <location>
        <begin position="283"/>
        <end position="304"/>
    </location>
</feature>
<dbReference type="GO" id="GO:0006814">
    <property type="term" value="P:sodium ion transport"/>
    <property type="evidence" value="ECO:0007669"/>
    <property type="project" value="InterPro"/>
</dbReference>
<dbReference type="NCBIfam" id="TIGR00792">
    <property type="entry name" value="gph"/>
    <property type="match status" value="1"/>
</dbReference>